<keyword evidence="7" id="KW-1133">Transmembrane helix</keyword>
<keyword evidence="4 7" id="KW-0560">Oxidoreductase</keyword>
<evidence type="ECO:0000256" key="2">
    <source>
        <dbReference type="ARBA" id="ARBA00022630"/>
    </source>
</evidence>
<dbReference type="SUPFAM" id="SSF69000">
    <property type="entry name" value="FAD-dependent thiol oxidase"/>
    <property type="match status" value="1"/>
</dbReference>
<feature type="domain" description="ERV/ALR sulfhydryl oxidase" evidence="8">
    <location>
        <begin position="1"/>
        <end position="103"/>
    </location>
</feature>
<dbReference type="EC" id="1.8.3.2" evidence="7"/>
<protein>
    <recommendedName>
        <fullName evidence="7">Sulfhydryl oxidase</fullName>
        <ecNumber evidence="7">1.8.3.2</ecNumber>
    </recommendedName>
</protein>
<evidence type="ECO:0000256" key="6">
    <source>
        <dbReference type="ARBA" id="ARBA00048864"/>
    </source>
</evidence>
<dbReference type="PANTHER" id="PTHR12645:SF0">
    <property type="entry name" value="FAD-LINKED SULFHYDRYL OXIDASE ALR"/>
    <property type="match status" value="1"/>
</dbReference>
<comment type="cofactor">
    <cofactor evidence="1 7">
        <name>FAD</name>
        <dbReference type="ChEBI" id="CHEBI:57692"/>
    </cofactor>
</comment>
<comment type="catalytic activity">
    <reaction evidence="6 7">
        <text>2 R'C(R)SH + O2 = R'C(R)S-S(R)CR' + H2O2</text>
        <dbReference type="Rhea" id="RHEA:17357"/>
        <dbReference type="ChEBI" id="CHEBI:15379"/>
        <dbReference type="ChEBI" id="CHEBI:16240"/>
        <dbReference type="ChEBI" id="CHEBI:16520"/>
        <dbReference type="ChEBI" id="CHEBI:17412"/>
        <dbReference type="EC" id="1.8.3.2"/>
    </reaction>
</comment>
<evidence type="ECO:0000256" key="5">
    <source>
        <dbReference type="ARBA" id="ARBA00023157"/>
    </source>
</evidence>
<accession>W8W2S2</accession>
<keyword evidence="2 7" id="KW-0285">Flavoprotein</keyword>
<dbReference type="GO" id="GO:0050660">
    <property type="term" value="F:flavin adenine dinucleotide binding"/>
    <property type="evidence" value="ECO:0007669"/>
    <property type="project" value="TreeGrafter"/>
</dbReference>
<dbReference type="RefSeq" id="YP_009010549.1">
    <property type="nucleotide sequence ID" value="NC_023613.1"/>
</dbReference>
<dbReference type="OrthoDB" id="14873at10239"/>
<evidence type="ECO:0000256" key="3">
    <source>
        <dbReference type="ARBA" id="ARBA00022827"/>
    </source>
</evidence>
<dbReference type="KEGG" id="vg:18501388"/>
<sequence>MDLDPNIWGPHYWATMHFMAAGYDNNPNHSIRATMKNFIQSIPVFLRCRECQDHAFDYIRSSNIDKVIQNRKELFTFFFNFHNSVNQRIKKPLFKIEDALDKYFIPKEEHYLYLSEKKKRDIPIFGYTSNSSNSSKRINYFLILLVVGVIIIFILR</sequence>
<dbReference type="GeneID" id="18501388"/>
<keyword evidence="5" id="KW-1015">Disulfide bond</keyword>
<dbReference type="EMBL" id="HF920635">
    <property type="protein sequence ID" value="CCV02034.1"/>
    <property type="molecule type" value="Genomic_DNA"/>
</dbReference>
<dbReference type="GO" id="GO:0016971">
    <property type="term" value="F:flavin-dependent sulfhydryl oxidase activity"/>
    <property type="evidence" value="ECO:0007669"/>
    <property type="project" value="InterPro"/>
</dbReference>
<evidence type="ECO:0000256" key="1">
    <source>
        <dbReference type="ARBA" id="ARBA00001974"/>
    </source>
</evidence>
<dbReference type="PANTHER" id="PTHR12645">
    <property type="entry name" value="ALR/ERV"/>
    <property type="match status" value="1"/>
</dbReference>
<reference evidence="9 10" key="1">
    <citation type="journal article" date="2013" name="Arch. Virol.">
        <title>Complete genome sequence of invertebrate iridovirus IIV-25 isolated from a blackfly larva.</title>
        <authorList>
            <person name="Piegu B."/>
            <person name="Guizard S."/>
            <person name="Spears T."/>
            <person name="Cruaud C."/>
            <person name="Couloux A."/>
            <person name="Bideshi D.K."/>
            <person name="Federici B.A."/>
            <person name="Bigot Y."/>
        </authorList>
    </citation>
    <scope>NUCLEOTIDE SEQUENCE [LARGE SCALE GENOMIC DNA]</scope>
</reference>
<evidence type="ECO:0000256" key="7">
    <source>
        <dbReference type="RuleBase" id="RU371123"/>
    </source>
</evidence>
<dbReference type="Proteomes" id="UP000097612">
    <property type="component" value="Segment"/>
</dbReference>
<dbReference type="PROSITE" id="PS51324">
    <property type="entry name" value="ERV_ALR"/>
    <property type="match status" value="1"/>
</dbReference>
<feature type="transmembrane region" description="Helical" evidence="7">
    <location>
        <begin position="138"/>
        <end position="155"/>
    </location>
</feature>
<evidence type="ECO:0000256" key="4">
    <source>
        <dbReference type="ARBA" id="ARBA00023002"/>
    </source>
</evidence>
<dbReference type="InterPro" id="IPR036774">
    <property type="entry name" value="ERV/ALR_sulphydryl_oxid_sf"/>
</dbReference>
<dbReference type="InterPro" id="IPR017905">
    <property type="entry name" value="ERV/ALR_sulphydryl_oxidase"/>
</dbReference>
<keyword evidence="3 7" id="KW-0274">FAD</keyword>
<gene>
    <name evidence="9" type="primary">016L</name>
    <name evidence="9" type="ORF">IIV25_016L</name>
</gene>
<evidence type="ECO:0000313" key="10">
    <source>
        <dbReference type="Proteomes" id="UP000097612"/>
    </source>
</evidence>
<dbReference type="InterPro" id="IPR039799">
    <property type="entry name" value="ALR/ERV"/>
</dbReference>
<name>W8W2S2_9VIRU</name>
<keyword evidence="7" id="KW-0812">Transmembrane</keyword>
<organism evidence="9 10">
    <name type="scientific">Invertebrate iridovirus 25</name>
    <dbReference type="NCBI Taxonomy" id="1301280"/>
    <lineage>
        <taxon>Viruses</taxon>
        <taxon>Varidnaviria</taxon>
        <taxon>Bamfordvirae</taxon>
        <taxon>Nucleocytoviricota</taxon>
        <taxon>Megaviricetes</taxon>
        <taxon>Pimascovirales</taxon>
        <taxon>Pimascovirales incertae sedis</taxon>
        <taxon>Iridoviridae</taxon>
        <taxon>Betairidovirinae</taxon>
        <taxon>Chloriridovirus</taxon>
        <taxon>Chloriridovirus simulium2</taxon>
    </lineage>
</organism>
<dbReference type="Gene3D" id="1.20.120.310">
    <property type="entry name" value="ERV/ALR sulfhydryl oxidase domain"/>
    <property type="match status" value="1"/>
</dbReference>
<dbReference type="Pfam" id="PF04777">
    <property type="entry name" value="Evr1_Alr"/>
    <property type="match status" value="1"/>
</dbReference>
<evidence type="ECO:0000259" key="8">
    <source>
        <dbReference type="PROSITE" id="PS51324"/>
    </source>
</evidence>
<keyword evidence="10" id="KW-1185">Reference proteome</keyword>
<keyword evidence="7" id="KW-0472">Membrane</keyword>
<proteinExistence type="predicted"/>
<evidence type="ECO:0000313" key="9">
    <source>
        <dbReference type="EMBL" id="CCV02034.1"/>
    </source>
</evidence>